<dbReference type="AlphaFoldDB" id="X6L903"/>
<feature type="non-terminal residue" evidence="1">
    <location>
        <position position="1"/>
    </location>
</feature>
<protein>
    <submittedName>
        <fullName evidence="1">Uncharacterized protein</fullName>
    </submittedName>
</protein>
<accession>X6L903</accession>
<dbReference type="Proteomes" id="UP000023152">
    <property type="component" value="Unassembled WGS sequence"/>
</dbReference>
<name>X6L903_RETFI</name>
<feature type="non-terminal residue" evidence="1">
    <location>
        <position position="154"/>
    </location>
</feature>
<dbReference type="Pfam" id="PF00805">
    <property type="entry name" value="Pentapeptide"/>
    <property type="match status" value="1"/>
</dbReference>
<comment type="caution">
    <text evidence="1">The sequence shown here is derived from an EMBL/GenBank/DDBJ whole genome shotgun (WGS) entry which is preliminary data.</text>
</comment>
<evidence type="ECO:0000313" key="2">
    <source>
        <dbReference type="Proteomes" id="UP000023152"/>
    </source>
</evidence>
<reference evidence="1 2" key="1">
    <citation type="journal article" date="2013" name="Curr. Biol.">
        <title>The Genome of the Foraminiferan Reticulomyxa filosa.</title>
        <authorList>
            <person name="Glockner G."/>
            <person name="Hulsmann N."/>
            <person name="Schleicher M."/>
            <person name="Noegel A.A."/>
            <person name="Eichinger L."/>
            <person name="Gallinger C."/>
            <person name="Pawlowski J."/>
            <person name="Sierra R."/>
            <person name="Euteneuer U."/>
            <person name="Pillet L."/>
            <person name="Moustafa A."/>
            <person name="Platzer M."/>
            <person name="Groth M."/>
            <person name="Szafranski K."/>
            <person name="Schliwa M."/>
        </authorList>
    </citation>
    <scope>NUCLEOTIDE SEQUENCE [LARGE SCALE GENOMIC DNA]</scope>
</reference>
<keyword evidence="2" id="KW-1185">Reference proteome</keyword>
<proteinExistence type="predicted"/>
<dbReference type="EMBL" id="ASPP01048032">
    <property type="protein sequence ID" value="ETN97978.1"/>
    <property type="molecule type" value="Genomic_DNA"/>
</dbReference>
<dbReference type="InterPro" id="IPR001646">
    <property type="entry name" value="5peptide_repeat"/>
</dbReference>
<gene>
    <name evidence="1" type="ORF">RFI_39544</name>
</gene>
<sequence>QEYYAAQKIIFDILSWKPNSVTINNQQFQQQFEMHTQQFLINCKLLNEEMGIIQFIADRIYDNNLKFVNLKSRLFRLIESSKNNSNISIAAANAATILNVARVSMSYQNWDKINISRAILDHAFLEGTSFKEAILDYVSFYDAALANTDFTKAS</sequence>
<dbReference type="Gene3D" id="2.160.20.80">
    <property type="entry name" value="E3 ubiquitin-protein ligase SopA"/>
    <property type="match status" value="1"/>
</dbReference>
<evidence type="ECO:0000313" key="1">
    <source>
        <dbReference type="EMBL" id="ETN97978.1"/>
    </source>
</evidence>
<organism evidence="1 2">
    <name type="scientific">Reticulomyxa filosa</name>
    <dbReference type="NCBI Taxonomy" id="46433"/>
    <lineage>
        <taxon>Eukaryota</taxon>
        <taxon>Sar</taxon>
        <taxon>Rhizaria</taxon>
        <taxon>Retaria</taxon>
        <taxon>Foraminifera</taxon>
        <taxon>Monothalamids</taxon>
        <taxon>Reticulomyxidae</taxon>
        <taxon>Reticulomyxa</taxon>
    </lineage>
</organism>
<dbReference type="SUPFAM" id="SSF141571">
    <property type="entry name" value="Pentapeptide repeat-like"/>
    <property type="match status" value="1"/>
</dbReference>